<dbReference type="Pfam" id="PF00497">
    <property type="entry name" value="SBP_bac_3"/>
    <property type="match status" value="1"/>
</dbReference>
<dbReference type="Gene3D" id="3.40.190.10">
    <property type="entry name" value="Periplasmic binding protein-like II"/>
    <property type="match status" value="2"/>
</dbReference>
<feature type="domain" description="Solute-binding protein family 3/N-terminal" evidence="3">
    <location>
        <begin position="35"/>
        <end position="260"/>
    </location>
</feature>
<evidence type="ECO:0000259" key="3">
    <source>
        <dbReference type="SMART" id="SM00062"/>
    </source>
</evidence>
<evidence type="ECO:0000313" key="4">
    <source>
        <dbReference type="EMBL" id="BCS89349.1"/>
    </source>
</evidence>
<name>A0ABN6EWA9_9BACT</name>
<organism evidence="4 5">
    <name type="scientific">Pseudodesulfovibrio sediminis</name>
    <dbReference type="NCBI Taxonomy" id="2810563"/>
    <lineage>
        <taxon>Bacteria</taxon>
        <taxon>Pseudomonadati</taxon>
        <taxon>Thermodesulfobacteriota</taxon>
        <taxon>Desulfovibrionia</taxon>
        <taxon>Desulfovibrionales</taxon>
        <taxon>Desulfovibrionaceae</taxon>
    </lineage>
</organism>
<protein>
    <submittedName>
        <fullName evidence="4">ABC transporter substrate-binding protein</fullName>
    </submittedName>
</protein>
<evidence type="ECO:0000313" key="5">
    <source>
        <dbReference type="Proteomes" id="UP001053296"/>
    </source>
</evidence>
<reference evidence="4" key="1">
    <citation type="journal article" date="2022" name="Arch. Microbiol.">
        <title>Pseudodesulfovibrio sediminis sp. nov., a mesophilic and neutrophilic sulfate-reducing bacterium isolated from sediment of a brackish lake.</title>
        <authorList>
            <person name="Takahashi A."/>
            <person name="Kojima H."/>
            <person name="Watanabe M."/>
            <person name="Fukui M."/>
        </authorList>
    </citation>
    <scope>NUCLEOTIDE SEQUENCE</scope>
    <source>
        <strain evidence="4">SF6</strain>
    </source>
</reference>
<evidence type="ECO:0000256" key="2">
    <source>
        <dbReference type="SAM" id="SignalP"/>
    </source>
</evidence>
<dbReference type="EMBL" id="AP024485">
    <property type="protein sequence ID" value="BCS89349.1"/>
    <property type="molecule type" value="Genomic_DNA"/>
</dbReference>
<dbReference type="SUPFAM" id="SSF53850">
    <property type="entry name" value="Periplasmic binding protein-like II"/>
    <property type="match status" value="1"/>
</dbReference>
<dbReference type="SMART" id="SM00062">
    <property type="entry name" value="PBPb"/>
    <property type="match status" value="1"/>
</dbReference>
<dbReference type="InterPro" id="IPR001638">
    <property type="entry name" value="Solute-binding_3/MltF_N"/>
</dbReference>
<dbReference type="PANTHER" id="PTHR35936">
    <property type="entry name" value="MEMBRANE-BOUND LYTIC MUREIN TRANSGLYCOSYLASE F"/>
    <property type="match status" value="1"/>
</dbReference>
<feature type="signal peptide" evidence="2">
    <location>
        <begin position="1"/>
        <end position="20"/>
    </location>
</feature>
<dbReference type="Proteomes" id="UP001053296">
    <property type="component" value="Chromosome"/>
</dbReference>
<gene>
    <name evidence="4" type="ORF">PSDVSF_25910</name>
</gene>
<evidence type="ECO:0000256" key="1">
    <source>
        <dbReference type="ARBA" id="ARBA00022729"/>
    </source>
</evidence>
<keyword evidence="5" id="KW-1185">Reference proteome</keyword>
<accession>A0ABN6EWA9</accession>
<dbReference type="RefSeq" id="WP_229591323.1">
    <property type="nucleotide sequence ID" value="NZ_AP024485.1"/>
</dbReference>
<feature type="chain" id="PRO_5046653033" evidence="2">
    <location>
        <begin position="21"/>
        <end position="260"/>
    </location>
</feature>
<keyword evidence="1 2" id="KW-0732">Signal</keyword>
<dbReference type="PANTHER" id="PTHR35936:SF35">
    <property type="entry name" value="L-CYSTINE-BINDING PROTEIN TCYJ"/>
    <property type="match status" value="1"/>
</dbReference>
<sequence>MKRTFLITTFTLTMALIASAFDMTHAAQTALQKKDITIGMPSTDWPPYLISTTDNQHKGVLIDIFRAITEPMGYTTSAVHLPDKRTWELLGTGEVNALAMAKEWTANPDQFLWSEPFMLNEDVLLYLADSDLQYTAPQSLFGKSVAAITGFVYPALEPYFATGQITRVDTNSPYTMLELLSRHRVDAAMVNRAETQWFLRNHPNLEPERFRMDQTPFDSAWYRYVFIKTPQWERFVVEFNKQLRAMKRDGTLPAILDQYR</sequence>
<proteinExistence type="predicted"/>